<reference evidence="7" key="1">
    <citation type="submission" date="2021-02" db="EMBL/GenBank/DDBJ databases">
        <authorList>
            <person name="Nowell W R."/>
        </authorList>
    </citation>
    <scope>NUCLEOTIDE SEQUENCE</scope>
</reference>
<evidence type="ECO:0000256" key="3">
    <source>
        <dbReference type="ARBA" id="ARBA00022729"/>
    </source>
</evidence>
<dbReference type="GO" id="GO:0016139">
    <property type="term" value="P:glycoside catabolic process"/>
    <property type="evidence" value="ECO:0007669"/>
    <property type="project" value="TreeGrafter"/>
</dbReference>
<evidence type="ECO:0000256" key="2">
    <source>
        <dbReference type="ARBA" id="ARBA00012662"/>
    </source>
</evidence>
<comment type="caution">
    <text evidence="7">The sequence shown here is derived from an EMBL/GenBank/DDBJ whole genome shotgun (WGS) entry which is preliminary data.</text>
</comment>
<dbReference type="Gene3D" id="2.60.120.260">
    <property type="entry name" value="Galactose-binding domain-like"/>
    <property type="match status" value="1"/>
</dbReference>
<dbReference type="PANTHER" id="PTHR10030:SF37">
    <property type="entry name" value="ALPHA-L-FUCOSIDASE-RELATED"/>
    <property type="match status" value="1"/>
</dbReference>
<dbReference type="SUPFAM" id="SSF51445">
    <property type="entry name" value="(Trans)glycosidases"/>
    <property type="match status" value="1"/>
</dbReference>
<evidence type="ECO:0000313" key="7">
    <source>
        <dbReference type="EMBL" id="CAF4209486.1"/>
    </source>
</evidence>
<name>A0A820C225_9BILA</name>
<dbReference type="PANTHER" id="PTHR10030">
    <property type="entry name" value="ALPHA-L-FUCOSIDASE"/>
    <property type="match status" value="1"/>
</dbReference>
<dbReference type="InterPro" id="IPR000933">
    <property type="entry name" value="Glyco_hydro_29"/>
</dbReference>
<keyword evidence="3" id="KW-0732">Signal</keyword>
<evidence type="ECO:0000259" key="6">
    <source>
        <dbReference type="Pfam" id="PF01120"/>
    </source>
</evidence>
<comment type="similarity">
    <text evidence="1">Belongs to the glycosyl hydrolase 29 family.</text>
</comment>
<keyword evidence="4" id="KW-0378">Hydrolase</keyword>
<evidence type="ECO:0000313" key="8">
    <source>
        <dbReference type="Proteomes" id="UP000663868"/>
    </source>
</evidence>
<evidence type="ECO:0000256" key="5">
    <source>
        <dbReference type="ARBA" id="ARBA00023295"/>
    </source>
</evidence>
<protein>
    <recommendedName>
        <fullName evidence="2">alpha-L-fucosidase</fullName>
        <ecNumber evidence="2">3.2.1.51</ecNumber>
    </recommendedName>
</protein>
<dbReference type="Proteomes" id="UP000663868">
    <property type="component" value="Unassembled WGS sequence"/>
</dbReference>
<dbReference type="InterPro" id="IPR017853">
    <property type="entry name" value="GH"/>
</dbReference>
<dbReference type="GO" id="GO:0006004">
    <property type="term" value="P:fucose metabolic process"/>
    <property type="evidence" value="ECO:0007669"/>
    <property type="project" value="TreeGrafter"/>
</dbReference>
<evidence type="ECO:0000256" key="4">
    <source>
        <dbReference type="ARBA" id="ARBA00022801"/>
    </source>
</evidence>
<evidence type="ECO:0000256" key="1">
    <source>
        <dbReference type="ARBA" id="ARBA00007951"/>
    </source>
</evidence>
<dbReference type="GO" id="GO:0004560">
    <property type="term" value="F:alpha-L-fucosidase activity"/>
    <property type="evidence" value="ECO:0007669"/>
    <property type="project" value="UniProtKB-EC"/>
</dbReference>
<dbReference type="Gene3D" id="3.20.20.80">
    <property type="entry name" value="Glycosidases"/>
    <property type="match status" value="1"/>
</dbReference>
<dbReference type="GO" id="GO:0005764">
    <property type="term" value="C:lysosome"/>
    <property type="evidence" value="ECO:0007669"/>
    <property type="project" value="TreeGrafter"/>
</dbReference>
<dbReference type="InterPro" id="IPR057739">
    <property type="entry name" value="Glyco_hydro_29_N"/>
</dbReference>
<dbReference type="Pfam" id="PF01120">
    <property type="entry name" value="Alpha_L_fucos"/>
    <property type="match status" value="1"/>
</dbReference>
<dbReference type="AlphaFoldDB" id="A0A820C225"/>
<organism evidence="7 8">
    <name type="scientific">Adineta steineri</name>
    <dbReference type="NCBI Taxonomy" id="433720"/>
    <lineage>
        <taxon>Eukaryota</taxon>
        <taxon>Metazoa</taxon>
        <taxon>Spiralia</taxon>
        <taxon>Gnathifera</taxon>
        <taxon>Rotifera</taxon>
        <taxon>Eurotatoria</taxon>
        <taxon>Bdelloidea</taxon>
        <taxon>Adinetida</taxon>
        <taxon>Adinetidae</taxon>
        <taxon>Adineta</taxon>
    </lineage>
</organism>
<gene>
    <name evidence="7" type="ORF">KXQ929_LOCUS40566</name>
</gene>
<keyword evidence="5" id="KW-0326">Glycosidase</keyword>
<sequence>QTMTDYGAQYAVLVAKHACGFHMAPTKIRFPLNPSGQLVPYTYSIDYSPMKGRDVLGEFIASCEKKHIRTGFYYTVVSNNWFNVQSGYIQNTTLQPGQVNITQETYQNIVLQQLTEIWTKYGTLEEIWFDGGYTTEMEAPITALLAELQSQAIAFNGYGVSPNPARWIGTEMGVAPDPNWSTGTTNDGGDPDSSVFCPAECDTTLQEHDRWFWGVNATLRPLSELIQVYHETVGRNCILMLDLTPDRTGLIPPSYARRYKELGDFIRSCYGTSISPTEYITHDDSDIHILLFDSFPVTVDRSVIQEDQTQGQVIRAYTVDIQLANTTHTDQWMTVAQGTSIGNKKIDVWSAGPQLINAIRLNITKSVDTPVIKAFTVHLCN</sequence>
<feature type="non-terminal residue" evidence="7">
    <location>
        <position position="381"/>
    </location>
</feature>
<feature type="domain" description="Glycoside hydrolase family 29 N-terminal" evidence="6">
    <location>
        <begin position="2"/>
        <end position="267"/>
    </location>
</feature>
<dbReference type="EC" id="3.2.1.51" evidence="2"/>
<dbReference type="SMART" id="SM00812">
    <property type="entry name" value="Alpha_L_fucos"/>
    <property type="match status" value="1"/>
</dbReference>
<proteinExistence type="inferred from homology"/>
<dbReference type="EMBL" id="CAJOBB010008494">
    <property type="protein sequence ID" value="CAF4209486.1"/>
    <property type="molecule type" value="Genomic_DNA"/>
</dbReference>
<accession>A0A820C225</accession>